<name>A0A4U6UHI8_SETVI</name>
<feature type="compositionally biased region" description="Gly residues" evidence="1">
    <location>
        <begin position="199"/>
        <end position="208"/>
    </location>
</feature>
<evidence type="ECO:0000313" key="3">
    <source>
        <dbReference type="Proteomes" id="UP000298652"/>
    </source>
</evidence>
<feature type="region of interest" description="Disordered" evidence="1">
    <location>
        <begin position="198"/>
        <end position="226"/>
    </location>
</feature>
<evidence type="ECO:0000313" key="2">
    <source>
        <dbReference type="EMBL" id="TKW13199.1"/>
    </source>
</evidence>
<feature type="compositionally biased region" description="Gly residues" evidence="1">
    <location>
        <begin position="215"/>
        <end position="226"/>
    </location>
</feature>
<dbReference type="Proteomes" id="UP000298652">
    <property type="component" value="Chromosome 5"/>
</dbReference>
<feature type="compositionally biased region" description="Polar residues" evidence="1">
    <location>
        <begin position="103"/>
        <end position="113"/>
    </location>
</feature>
<reference evidence="2" key="1">
    <citation type="submission" date="2019-03" db="EMBL/GenBank/DDBJ databases">
        <title>WGS assembly of Setaria viridis.</title>
        <authorList>
            <person name="Huang P."/>
            <person name="Jenkins J."/>
            <person name="Grimwood J."/>
            <person name="Barry K."/>
            <person name="Healey A."/>
            <person name="Mamidi S."/>
            <person name="Sreedasyam A."/>
            <person name="Shu S."/>
            <person name="Feldman M."/>
            <person name="Wu J."/>
            <person name="Yu Y."/>
            <person name="Chen C."/>
            <person name="Johnson J."/>
            <person name="Rokhsar D."/>
            <person name="Baxter I."/>
            <person name="Schmutz J."/>
            <person name="Brutnell T."/>
            <person name="Kellogg E."/>
        </authorList>
    </citation>
    <scope>NUCLEOTIDE SEQUENCE [LARGE SCALE GENOMIC DNA]</scope>
</reference>
<proteinExistence type="predicted"/>
<dbReference type="Gramene" id="TKW13199">
    <property type="protein sequence ID" value="TKW13199"/>
    <property type="gene ID" value="SEVIR_5G084000v2"/>
</dbReference>
<evidence type="ECO:0008006" key="4">
    <source>
        <dbReference type="Google" id="ProtNLM"/>
    </source>
</evidence>
<evidence type="ECO:0000256" key="1">
    <source>
        <dbReference type="SAM" id="MobiDB-lite"/>
    </source>
</evidence>
<dbReference type="EMBL" id="CM016556">
    <property type="protein sequence ID" value="TKW13199.1"/>
    <property type="molecule type" value="Genomic_DNA"/>
</dbReference>
<accession>A0A4U6UHI8</accession>
<gene>
    <name evidence="2" type="ORF">SEVIR_5G084000v2</name>
</gene>
<sequence>MVFSDDDDLIAQWWARKRMTEDSDDSDDDNDDYDFYIAVAAILGMEHERTKTKCCGSVSGHQAVMREMPSGKLHIVTNKRPRTDNSTSSAEKVGQDEEDDSNKNQTPDSSQPTSKEKMGGGEVGAYKEALQELLAVKEKERKLKEERWKVIKSLEERKLALEKRKLPEQKANVLAMRAQIAAQKMAFFNESSDGASSVFGGGSGGIHGGSSSFGDGSGGDANGGDI</sequence>
<feature type="region of interest" description="Disordered" evidence="1">
    <location>
        <begin position="65"/>
        <end position="123"/>
    </location>
</feature>
<keyword evidence="3" id="KW-1185">Reference proteome</keyword>
<dbReference type="AlphaFoldDB" id="A0A4U6UHI8"/>
<protein>
    <recommendedName>
        <fullName evidence="4">No apical meristem-associated C-terminal domain-containing protein</fullName>
    </recommendedName>
</protein>
<organism evidence="2 3">
    <name type="scientific">Setaria viridis</name>
    <name type="common">Green bristlegrass</name>
    <name type="synonym">Setaria italica subsp. viridis</name>
    <dbReference type="NCBI Taxonomy" id="4556"/>
    <lineage>
        <taxon>Eukaryota</taxon>
        <taxon>Viridiplantae</taxon>
        <taxon>Streptophyta</taxon>
        <taxon>Embryophyta</taxon>
        <taxon>Tracheophyta</taxon>
        <taxon>Spermatophyta</taxon>
        <taxon>Magnoliopsida</taxon>
        <taxon>Liliopsida</taxon>
        <taxon>Poales</taxon>
        <taxon>Poaceae</taxon>
        <taxon>PACMAD clade</taxon>
        <taxon>Panicoideae</taxon>
        <taxon>Panicodae</taxon>
        <taxon>Paniceae</taxon>
        <taxon>Cenchrinae</taxon>
        <taxon>Setaria</taxon>
    </lineage>
</organism>